<evidence type="ECO:0000313" key="1">
    <source>
        <dbReference type="EMBL" id="QHR74407.1"/>
    </source>
</evidence>
<accession>A0A6B9X689</accession>
<name>A0A6B9X689_9CAUD</name>
<sequence>MKILLNDPPHMPMLFLNKEWPLLDRAPILVSATRVLIMNRTTATRIGKLDNLSFHYS</sequence>
<keyword evidence="2" id="KW-1185">Reference proteome</keyword>
<proteinExistence type="predicted"/>
<evidence type="ECO:0000313" key="2">
    <source>
        <dbReference type="Proteomes" id="UP000464357"/>
    </source>
</evidence>
<dbReference type="EMBL" id="MN850637">
    <property type="protein sequence ID" value="QHR74407.1"/>
    <property type="molecule type" value="Genomic_DNA"/>
</dbReference>
<dbReference type="Proteomes" id="UP000464357">
    <property type="component" value="Segment"/>
</dbReference>
<organism evidence="1 2">
    <name type="scientific">Escherichia phage warpig</name>
    <dbReference type="NCBI Taxonomy" id="2696461"/>
    <lineage>
        <taxon>Viruses</taxon>
        <taxon>Duplodnaviria</taxon>
        <taxon>Heunggongvirae</taxon>
        <taxon>Uroviricota</taxon>
        <taxon>Caudoviricetes</taxon>
        <taxon>Andersonviridae</taxon>
        <taxon>Ounavirinae</taxon>
        <taxon>Felixounavirus</taxon>
        <taxon>Felixounavirus warpig</taxon>
    </lineage>
</organism>
<protein>
    <submittedName>
        <fullName evidence="1">Uncharacterized protein</fullName>
    </submittedName>
</protein>
<reference evidence="2" key="1">
    <citation type="submission" date="2019-12" db="EMBL/GenBank/DDBJ databases">
        <authorList>
            <person name="Olsen N.S."/>
            <person name="Junco L.M.F."/>
            <person name="Kot W."/>
            <person name="Hansen L.H."/>
        </authorList>
    </citation>
    <scope>NUCLEOTIDE SEQUENCE [LARGE SCALE GENOMIC DNA]</scope>
</reference>
<gene>
    <name evidence="1" type="ORF">warpig_1</name>
</gene>